<evidence type="ECO:0000313" key="3">
    <source>
        <dbReference type="Proteomes" id="UP000770889"/>
    </source>
</evidence>
<sequence>MIEAFLAKASEHGESLKKLMETDRAQFHDRSDRGWTPPPKGYAEKIEE</sequence>
<evidence type="ECO:0000313" key="2">
    <source>
        <dbReference type="EMBL" id="MBT2989238.1"/>
    </source>
</evidence>
<proteinExistence type="predicted"/>
<reference evidence="2 3" key="1">
    <citation type="submission" date="2021-05" db="EMBL/GenBank/DDBJ databases">
        <title>Genetic and Functional Diversity in Clade A Lucinid endosymbionts from the Bahamas.</title>
        <authorList>
            <person name="Giani N.M."/>
            <person name="Engel A.S."/>
            <person name="Campbell B.J."/>
        </authorList>
    </citation>
    <scope>NUCLEOTIDE SEQUENCE [LARGE SCALE GENOMIC DNA]</scope>
    <source>
        <strain evidence="2">LUC16012Gg_MoonRockCtena</strain>
    </source>
</reference>
<name>A0A944QST6_9GAMM</name>
<dbReference type="AlphaFoldDB" id="A0A944QST6"/>
<organism evidence="2 3">
    <name type="scientific">Candidatus Thiodiazotropha taylori</name>
    <dbReference type="NCBI Taxonomy" id="2792791"/>
    <lineage>
        <taxon>Bacteria</taxon>
        <taxon>Pseudomonadati</taxon>
        <taxon>Pseudomonadota</taxon>
        <taxon>Gammaproteobacteria</taxon>
        <taxon>Chromatiales</taxon>
        <taxon>Sedimenticolaceae</taxon>
        <taxon>Candidatus Thiodiazotropha</taxon>
    </lineage>
</organism>
<dbReference type="Proteomes" id="UP000770889">
    <property type="component" value="Unassembled WGS sequence"/>
</dbReference>
<evidence type="ECO:0000256" key="1">
    <source>
        <dbReference type="SAM" id="MobiDB-lite"/>
    </source>
</evidence>
<gene>
    <name evidence="2" type="ORF">KME65_09765</name>
</gene>
<protein>
    <submittedName>
        <fullName evidence="2">Uncharacterized protein</fullName>
    </submittedName>
</protein>
<feature type="region of interest" description="Disordered" evidence="1">
    <location>
        <begin position="23"/>
        <end position="48"/>
    </location>
</feature>
<accession>A0A944QST6</accession>
<feature type="compositionally biased region" description="Basic and acidic residues" evidence="1">
    <location>
        <begin position="23"/>
        <end position="33"/>
    </location>
</feature>
<dbReference type="EMBL" id="JAHHGM010000007">
    <property type="protein sequence ID" value="MBT2989238.1"/>
    <property type="molecule type" value="Genomic_DNA"/>
</dbReference>
<comment type="caution">
    <text evidence="2">The sequence shown here is derived from an EMBL/GenBank/DDBJ whole genome shotgun (WGS) entry which is preliminary data.</text>
</comment>